<reference evidence="2" key="1">
    <citation type="submission" date="2020-05" db="UniProtKB">
        <authorList>
            <consortium name="EnsemblMetazoa"/>
        </authorList>
    </citation>
    <scope>IDENTIFICATION</scope>
    <source>
        <strain evidence="2">Yale</strain>
    </source>
</reference>
<dbReference type="Proteomes" id="UP000092444">
    <property type="component" value="Unassembled WGS sequence"/>
</dbReference>
<evidence type="ECO:0000313" key="3">
    <source>
        <dbReference type="Proteomes" id="UP000092444"/>
    </source>
</evidence>
<dbReference type="STRING" id="37546.A0A1B0FRF1"/>
<accession>A0A1B0FRF1</accession>
<evidence type="ECO:0000313" key="2">
    <source>
        <dbReference type="EnsemblMetazoa" id="GMOY006534-PA"/>
    </source>
</evidence>
<keyword evidence="1" id="KW-0732">Signal</keyword>
<name>A0A1B0FRF1_GLOMM</name>
<dbReference type="AlphaFoldDB" id="A0A1B0FRF1"/>
<feature type="signal peptide" evidence="1">
    <location>
        <begin position="1"/>
        <end position="22"/>
    </location>
</feature>
<sequence>MCKFHNHLFVFVVCCFLVVVASKPFEPSLKGPNDHLNELLALSLLTPKDDYDLHYDQRQKGNENYRLKLDGFFLALPQEDDSSLLLLTEELLENLDEDISFDKQKFPIMSTKANGSITDLNLNTRSVSKPEVVFVEMPGKKMENKARNNIDPLGNGEDVTRPKSYLYRFLNMLKRNRKV</sequence>
<evidence type="ECO:0000256" key="1">
    <source>
        <dbReference type="SAM" id="SignalP"/>
    </source>
</evidence>
<keyword evidence="3" id="KW-1185">Reference proteome</keyword>
<organism evidence="2 3">
    <name type="scientific">Glossina morsitans morsitans</name>
    <name type="common">Savannah tsetse fly</name>
    <dbReference type="NCBI Taxonomy" id="37546"/>
    <lineage>
        <taxon>Eukaryota</taxon>
        <taxon>Metazoa</taxon>
        <taxon>Ecdysozoa</taxon>
        <taxon>Arthropoda</taxon>
        <taxon>Hexapoda</taxon>
        <taxon>Insecta</taxon>
        <taxon>Pterygota</taxon>
        <taxon>Neoptera</taxon>
        <taxon>Endopterygota</taxon>
        <taxon>Diptera</taxon>
        <taxon>Brachycera</taxon>
        <taxon>Muscomorpha</taxon>
        <taxon>Hippoboscoidea</taxon>
        <taxon>Glossinidae</taxon>
        <taxon>Glossina</taxon>
    </lineage>
</organism>
<feature type="chain" id="PRO_5008407853" evidence="1">
    <location>
        <begin position="23"/>
        <end position="179"/>
    </location>
</feature>
<dbReference type="EnsemblMetazoa" id="GMOY006534-RA">
    <property type="protein sequence ID" value="GMOY006534-PA"/>
    <property type="gene ID" value="GMOY006534"/>
</dbReference>
<dbReference type="EMBL" id="CCAG010009316">
    <property type="status" value="NOT_ANNOTATED_CDS"/>
    <property type="molecule type" value="Genomic_DNA"/>
</dbReference>
<dbReference type="VEuPathDB" id="VectorBase:GMOY006534"/>
<protein>
    <submittedName>
        <fullName evidence="2">Uncharacterized protein</fullName>
    </submittedName>
</protein>
<proteinExistence type="predicted"/>